<reference evidence="1" key="1">
    <citation type="submission" date="2022-03" db="EMBL/GenBank/DDBJ databases">
        <title>Genomic analyses of argali, domestic sheep and their hybrids provide insights into chromosomal evolution, heterosis and genetic basis of agronomic traits.</title>
        <authorList>
            <person name="Li M."/>
        </authorList>
    </citation>
    <scope>NUCLEOTIDE SEQUENCE</scope>
    <source>
        <strain evidence="1">CAU-MHL-2022a</strain>
        <tissue evidence="1">Skin</tissue>
    </source>
</reference>
<evidence type="ECO:0000313" key="2">
    <source>
        <dbReference type="Proteomes" id="UP001214576"/>
    </source>
</evidence>
<proteinExistence type="predicted"/>
<gene>
    <name evidence="1" type="ORF">MG293_014689</name>
</gene>
<comment type="caution">
    <text evidence="1">The sequence shown here is derived from an EMBL/GenBank/DDBJ whole genome shotgun (WGS) entry which is preliminary data.</text>
</comment>
<name>A0AAD4TWZ7_OVIAM</name>
<dbReference type="Proteomes" id="UP001214576">
    <property type="component" value="Unassembled WGS sequence"/>
</dbReference>
<dbReference type="EMBL" id="JAKZEL010000018">
    <property type="protein sequence ID" value="KAI4535463.1"/>
    <property type="molecule type" value="Genomic_DNA"/>
</dbReference>
<accession>A0AAD4TWZ7</accession>
<organism evidence="1 2">
    <name type="scientific">Ovis ammon polii</name>
    <dbReference type="NCBI Taxonomy" id="230172"/>
    <lineage>
        <taxon>Eukaryota</taxon>
        <taxon>Metazoa</taxon>
        <taxon>Chordata</taxon>
        <taxon>Craniata</taxon>
        <taxon>Vertebrata</taxon>
        <taxon>Euteleostomi</taxon>
        <taxon>Mammalia</taxon>
        <taxon>Eutheria</taxon>
        <taxon>Laurasiatheria</taxon>
        <taxon>Artiodactyla</taxon>
        <taxon>Ruminantia</taxon>
        <taxon>Pecora</taxon>
        <taxon>Bovidae</taxon>
        <taxon>Caprinae</taxon>
        <taxon>Ovis</taxon>
    </lineage>
</organism>
<evidence type="ECO:0000313" key="1">
    <source>
        <dbReference type="EMBL" id="KAI4535463.1"/>
    </source>
</evidence>
<dbReference type="AlphaFoldDB" id="A0AAD4TWZ7"/>
<protein>
    <submittedName>
        <fullName evidence="1">Uncharacterized protein</fullName>
    </submittedName>
</protein>
<sequence length="189" mass="21430">MQSSEEAPFLELKEERVVLWKRCRPLPASMAHGVSFSAQGYATDCSKQRKQHEYSGPSCVNTADISTHATAQKHGEPVPLKSFSTTVPTRVLAEDRQFGVNGPTCTSRQGDVSRDVCSQRIWNYIKLRERSQCAGQEFYHQEVRRGIRVLRKFETLFFTSIRQLKCHPLCKKAGEITSAKEENQASDLH</sequence>
<keyword evidence="2" id="KW-1185">Reference proteome</keyword>